<feature type="region of interest" description="Disordered" evidence="1">
    <location>
        <begin position="192"/>
        <end position="211"/>
    </location>
</feature>
<evidence type="ECO:0000313" key="2">
    <source>
        <dbReference type="EMBL" id="KOO53416.1"/>
    </source>
</evidence>
<dbReference type="OrthoDB" id="207175at2759"/>
<reference evidence="3" key="1">
    <citation type="journal article" date="2015" name="PLoS Genet.">
        <title>Genome Sequence and Transcriptome Analyses of Chrysochromulina tobin: Metabolic Tools for Enhanced Algal Fitness in the Prominent Order Prymnesiales (Haptophyceae).</title>
        <authorList>
            <person name="Hovde B.T."/>
            <person name="Deodato C.R."/>
            <person name="Hunsperger H.M."/>
            <person name="Ryken S.A."/>
            <person name="Yost W."/>
            <person name="Jha R.K."/>
            <person name="Patterson J."/>
            <person name="Monnat R.J. Jr."/>
            <person name="Barlow S.B."/>
            <person name="Starkenburg S.R."/>
            <person name="Cattolico R.A."/>
        </authorList>
    </citation>
    <scope>NUCLEOTIDE SEQUENCE</scope>
    <source>
        <strain evidence="3">CCMP291</strain>
    </source>
</reference>
<organism evidence="2 3">
    <name type="scientific">Chrysochromulina tobinii</name>
    <dbReference type="NCBI Taxonomy" id="1460289"/>
    <lineage>
        <taxon>Eukaryota</taxon>
        <taxon>Haptista</taxon>
        <taxon>Haptophyta</taxon>
        <taxon>Prymnesiophyceae</taxon>
        <taxon>Prymnesiales</taxon>
        <taxon>Chrysochromulinaceae</taxon>
        <taxon>Chrysochromulina</taxon>
    </lineage>
</organism>
<name>A0A0M0LQZ0_9EUKA</name>
<evidence type="ECO:0000313" key="3">
    <source>
        <dbReference type="Proteomes" id="UP000037460"/>
    </source>
</evidence>
<dbReference type="Proteomes" id="UP000037460">
    <property type="component" value="Unassembled WGS sequence"/>
</dbReference>
<feature type="compositionally biased region" description="Low complexity" evidence="1">
    <location>
        <begin position="219"/>
        <end position="231"/>
    </location>
</feature>
<keyword evidence="3" id="KW-1185">Reference proteome</keyword>
<feature type="region of interest" description="Disordered" evidence="1">
    <location>
        <begin position="219"/>
        <end position="244"/>
    </location>
</feature>
<proteinExistence type="predicted"/>
<evidence type="ECO:0000256" key="1">
    <source>
        <dbReference type="SAM" id="MobiDB-lite"/>
    </source>
</evidence>
<sequence length="337" mass="35763">MSRPAKRAASSTRDGPTAKRRPTQEVLPTSLHGLELFMAPDSQTGYRCVSHSKTSSARPFEVRVSHNGRKEHLGSFETAADAAYCFACYRYGVPHTMPSSAAAPSPTRQSSKLPPPLAADEALRLARAEGLNLLRDPSTVSGYRGVSFSPADSSSRPYRVRITWRGREEFIGSYRTVEEAALRYARRIRQLQQDGPSSNGAPSSPAAGALGLLSDSESADLSASSGSAEGAVTPEGGAEYAGDENTSELTAPEVFRIAAAEGLSLFAAPHTQTGYRGVSRSGRRFEARVSRGGGGKHHLGNFVTAEAAALAVARDDALHRRLKADGRGAPPCRKPPS</sequence>
<accession>A0A0M0LQZ0</accession>
<feature type="compositionally biased region" description="Low complexity" evidence="1">
    <location>
        <begin position="194"/>
        <end position="211"/>
    </location>
</feature>
<dbReference type="AlphaFoldDB" id="A0A0M0LQZ0"/>
<gene>
    <name evidence="2" type="ORF">Ctob_015919</name>
</gene>
<feature type="region of interest" description="Disordered" evidence="1">
    <location>
        <begin position="1"/>
        <end position="27"/>
    </location>
</feature>
<protein>
    <recommendedName>
        <fullName evidence="4">AP2/ERF domain-containing protein</fullName>
    </recommendedName>
</protein>
<dbReference type="EMBL" id="JWZX01000237">
    <property type="protein sequence ID" value="KOO53416.1"/>
    <property type="molecule type" value="Genomic_DNA"/>
</dbReference>
<evidence type="ECO:0008006" key="4">
    <source>
        <dbReference type="Google" id="ProtNLM"/>
    </source>
</evidence>
<comment type="caution">
    <text evidence="2">The sequence shown here is derived from an EMBL/GenBank/DDBJ whole genome shotgun (WGS) entry which is preliminary data.</text>
</comment>